<dbReference type="AlphaFoldDB" id="A0A1J5SR64"/>
<sequence length="148" mass="16905">MDPIHPRENPDVRWKQRFQSFCKAFSQLSQAADLAARRSLSELEQQGMIQAFEFTHELAWNVLKDFLESRGLQNLYGSKDATREAFSRGLIANGDAWMAMIQARNRSSHTYNEKTANEVAKAILEGFVGEFEVFRVRFEALAADQSLT</sequence>
<dbReference type="Gene3D" id="1.20.120.330">
    <property type="entry name" value="Nucleotidyltransferases domain 2"/>
    <property type="match status" value="1"/>
</dbReference>
<dbReference type="NCBIfam" id="TIGR01987">
    <property type="entry name" value="HI0074"/>
    <property type="match status" value="1"/>
</dbReference>
<dbReference type="EMBL" id="MLJW01000043">
    <property type="protein sequence ID" value="OIR06520.1"/>
    <property type="molecule type" value="Genomic_DNA"/>
</dbReference>
<keyword evidence="1" id="KW-0808">Transferase</keyword>
<dbReference type="InterPro" id="IPR010235">
    <property type="entry name" value="HepT"/>
</dbReference>
<name>A0A1J5SR64_9ZZZZ</name>
<evidence type="ECO:0000313" key="1">
    <source>
        <dbReference type="EMBL" id="OIR06520.1"/>
    </source>
</evidence>
<reference evidence="1" key="1">
    <citation type="submission" date="2016-10" db="EMBL/GenBank/DDBJ databases">
        <title>Sequence of Gallionella enrichment culture.</title>
        <authorList>
            <person name="Poehlein A."/>
            <person name="Muehling M."/>
            <person name="Daniel R."/>
        </authorList>
    </citation>
    <scope>NUCLEOTIDE SEQUENCE</scope>
</reference>
<protein>
    <submittedName>
        <fullName evidence="1">Nucleotidyltransferase substrate binding protein like protein</fullName>
    </submittedName>
</protein>
<comment type="caution">
    <text evidence="1">The sequence shown here is derived from an EMBL/GenBank/DDBJ whole genome shotgun (WGS) entry which is preliminary data.</text>
</comment>
<dbReference type="Pfam" id="PF08780">
    <property type="entry name" value="NTase_sub_bind"/>
    <property type="match status" value="1"/>
</dbReference>
<organism evidence="1">
    <name type="scientific">mine drainage metagenome</name>
    <dbReference type="NCBI Taxonomy" id="410659"/>
    <lineage>
        <taxon>unclassified sequences</taxon>
        <taxon>metagenomes</taxon>
        <taxon>ecological metagenomes</taxon>
    </lineage>
</organism>
<gene>
    <name evidence="1" type="ORF">GALL_114380</name>
</gene>
<dbReference type="GO" id="GO:0016740">
    <property type="term" value="F:transferase activity"/>
    <property type="evidence" value="ECO:0007669"/>
    <property type="project" value="UniProtKB-KW"/>
</dbReference>
<dbReference type="SUPFAM" id="SSF81593">
    <property type="entry name" value="Nucleotidyltransferase substrate binding subunit/domain"/>
    <property type="match status" value="1"/>
</dbReference>
<proteinExistence type="predicted"/>
<accession>A0A1J5SR64</accession>